<dbReference type="Proteomes" id="UP000789525">
    <property type="component" value="Unassembled WGS sequence"/>
</dbReference>
<reference evidence="1" key="1">
    <citation type="submission" date="2021-06" db="EMBL/GenBank/DDBJ databases">
        <authorList>
            <person name="Kallberg Y."/>
            <person name="Tangrot J."/>
            <person name="Rosling A."/>
        </authorList>
    </citation>
    <scope>NUCLEOTIDE SEQUENCE</scope>
    <source>
        <strain evidence="1">CL356</strain>
    </source>
</reference>
<organism evidence="1 2">
    <name type="scientific">Acaulospora colombiana</name>
    <dbReference type="NCBI Taxonomy" id="27376"/>
    <lineage>
        <taxon>Eukaryota</taxon>
        <taxon>Fungi</taxon>
        <taxon>Fungi incertae sedis</taxon>
        <taxon>Mucoromycota</taxon>
        <taxon>Glomeromycotina</taxon>
        <taxon>Glomeromycetes</taxon>
        <taxon>Diversisporales</taxon>
        <taxon>Acaulosporaceae</taxon>
        <taxon>Acaulospora</taxon>
    </lineage>
</organism>
<evidence type="ECO:0000313" key="1">
    <source>
        <dbReference type="EMBL" id="CAG8667245.1"/>
    </source>
</evidence>
<proteinExistence type="predicted"/>
<sequence>AMTDEGSVETRNGIVKASRVSHKSLILRSHDRQARQSYLFITELALKWRVSTSVSTLPAMKHRRIGIEGEGETLYSYPREARAEAVAPQKLLGGFRRKNDHVTIHNHYLAQSPSQAAIQSFSIVGKRSPKLLRVSSSVAHGGAFTGNGEHIVLPIGFRHYP</sequence>
<protein>
    <submittedName>
        <fullName evidence="1">10292_t:CDS:1</fullName>
    </submittedName>
</protein>
<accession>A0ACA9NP31</accession>
<keyword evidence="2" id="KW-1185">Reference proteome</keyword>
<feature type="non-terminal residue" evidence="1">
    <location>
        <position position="1"/>
    </location>
</feature>
<gene>
    <name evidence="1" type="ORF">ACOLOM_LOCUS8812</name>
</gene>
<comment type="caution">
    <text evidence="1">The sequence shown here is derived from an EMBL/GenBank/DDBJ whole genome shotgun (WGS) entry which is preliminary data.</text>
</comment>
<dbReference type="EMBL" id="CAJVPT010023789">
    <property type="protein sequence ID" value="CAG8667245.1"/>
    <property type="molecule type" value="Genomic_DNA"/>
</dbReference>
<name>A0ACA9NP31_9GLOM</name>
<evidence type="ECO:0000313" key="2">
    <source>
        <dbReference type="Proteomes" id="UP000789525"/>
    </source>
</evidence>